<sequence>MSARLTSVPLPPTFAAATVPDTLSLPSSPLRPKCSAQERIFRWRGVNTPPASTIANPIIRHLDDLASHASLRDGTLAGYGTALRKFMLFCTIFSIPEADRLPASFPLLKSFVLWASTDPDPNDPILAGGTPFEPVSVTTARRYLAGIRAWHIAQGFPPPLSDTDLSSIGWTLRGLDQLQGTRRRRPPRPPVTLRLLALLKSTLRIDEPFDACVWAAASCSFWGMMRFGEVSVSSRTSFDGAKHLKRCDVFVGHDLDQRLYARLDLPLAKTAKPGETQQVFVTRQGELCAIAALRNLSSIVPAGPQDPLFSWRDCHGNIRPLVRDAALTRINDVFQSLNVGTTFGHSFRIGGASFYLAQKVDPEIVRISGRWKSLAYQTYIRAFEQIASRHLAGLEQRAVAGHQ</sequence>
<evidence type="ECO:0008006" key="5">
    <source>
        <dbReference type="Google" id="ProtNLM"/>
    </source>
</evidence>
<evidence type="ECO:0000313" key="3">
    <source>
        <dbReference type="EMBL" id="KAH8105277.1"/>
    </source>
</evidence>
<dbReference type="InterPro" id="IPR013762">
    <property type="entry name" value="Integrase-like_cat_sf"/>
</dbReference>
<dbReference type="GO" id="GO:0003677">
    <property type="term" value="F:DNA binding"/>
    <property type="evidence" value="ECO:0007669"/>
    <property type="project" value="UniProtKB-KW"/>
</dbReference>
<accession>A0A8K0UVG7</accession>
<name>A0A8K0UVG7_9AGAR</name>
<dbReference type="GO" id="GO:0015074">
    <property type="term" value="P:DNA integration"/>
    <property type="evidence" value="ECO:0007669"/>
    <property type="project" value="InterPro"/>
</dbReference>
<dbReference type="PANTHER" id="PTHR34605">
    <property type="entry name" value="PHAGE_INTEGRASE DOMAIN-CONTAINING PROTEIN"/>
    <property type="match status" value="1"/>
</dbReference>
<evidence type="ECO:0000256" key="2">
    <source>
        <dbReference type="ARBA" id="ARBA00023172"/>
    </source>
</evidence>
<dbReference type="Gene3D" id="1.10.443.10">
    <property type="entry name" value="Intergrase catalytic core"/>
    <property type="match status" value="1"/>
</dbReference>
<dbReference type="EMBL" id="JAEVFJ010000004">
    <property type="protein sequence ID" value="KAH8105277.1"/>
    <property type="molecule type" value="Genomic_DNA"/>
</dbReference>
<comment type="caution">
    <text evidence="3">The sequence shown here is derived from an EMBL/GenBank/DDBJ whole genome shotgun (WGS) entry which is preliminary data.</text>
</comment>
<keyword evidence="2" id="KW-0233">DNA recombination</keyword>
<dbReference type="Gene3D" id="1.10.150.130">
    <property type="match status" value="1"/>
</dbReference>
<dbReference type="AlphaFoldDB" id="A0A8K0UVG7"/>
<dbReference type="InterPro" id="IPR052925">
    <property type="entry name" value="Phage_Integrase-like_Recomb"/>
</dbReference>
<evidence type="ECO:0000313" key="4">
    <source>
        <dbReference type="Proteomes" id="UP000813824"/>
    </source>
</evidence>
<keyword evidence="1" id="KW-0238">DNA-binding</keyword>
<keyword evidence="4" id="KW-1185">Reference proteome</keyword>
<dbReference type="PANTHER" id="PTHR34605:SF3">
    <property type="entry name" value="P CELL-TYPE AGGLUTINATION PROTEIN MAP4-LIKE-RELATED"/>
    <property type="match status" value="1"/>
</dbReference>
<dbReference type="GO" id="GO:0006310">
    <property type="term" value="P:DNA recombination"/>
    <property type="evidence" value="ECO:0007669"/>
    <property type="project" value="UniProtKB-KW"/>
</dbReference>
<gene>
    <name evidence="3" type="ORF">BXZ70DRAFT_887055</name>
</gene>
<organism evidence="3 4">
    <name type="scientific">Cristinia sonorae</name>
    <dbReference type="NCBI Taxonomy" id="1940300"/>
    <lineage>
        <taxon>Eukaryota</taxon>
        <taxon>Fungi</taxon>
        <taxon>Dikarya</taxon>
        <taxon>Basidiomycota</taxon>
        <taxon>Agaricomycotina</taxon>
        <taxon>Agaricomycetes</taxon>
        <taxon>Agaricomycetidae</taxon>
        <taxon>Agaricales</taxon>
        <taxon>Pleurotineae</taxon>
        <taxon>Stephanosporaceae</taxon>
        <taxon>Cristinia</taxon>
    </lineage>
</organism>
<reference evidence="3" key="1">
    <citation type="journal article" date="2021" name="New Phytol.">
        <title>Evolutionary innovations through gain and loss of genes in the ectomycorrhizal Boletales.</title>
        <authorList>
            <person name="Wu G."/>
            <person name="Miyauchi S."/>
            <person name="Morin E."/>
            <person name="Kuo A."/>
            <person name="Drula E."/>
            <person name="Varga T."/>
            <person name="Kohler A."/>
            <person name="Feng B."/>
            <person name="Cao Y."/>
            <person name="Lipzen A."/>
            <person name="Daum C."/>
            <person name="Hundley H."/>
            <person name="Pangilinan J."/>
            <person name="Johnson J."/>
            <person name="Barry K."/>
            <person name="LaButti K."/>
            <person name="Ng V."/>
            <person name="Ahrendt S."/>
            <person name="Min B."/>
            <person name="Choi I.G."/>
            <person name="Park H."/>
            <person name="Plett J.M."/>
            <person name="Magnuson J."/>
            <person name="Spatafora J.W."/>
            <person name="Nagy L.G."/>
            <person name="Henrissat B."/>
            <person name="Grigoriev I.V."/>
            <person name="Yang Z.L."/>
            <person name="Xu J."/>
            <person name="Martin F.M."/>
        </authorList>
    </citation>
    <scope>NUCLEOTIDE SEQUENCE</scope>
    <source>
        <strain evidence="3">KKN 215</strain>
    </source>
</reference>
<dbReference type="SUPFAM" id="SSF56349">
    <property type="entry name" value="DNA breaking-rejoining enzymes"/>
    <property type="match status" value="1"/>
</dbReference>
<protein>
    <recommendedName>
        <fullName evidence="5">DNA breaking-rejoining enzyme</fullName>
    </recommendedName>
</protein>
<dbReference type="InterPro" id="IPR010998">
    <property type="entry name" value="Integrase_recombinase_N"/>
</dbReference>
<dbReference type="OrthoDB" id="3254696at2759"/>
<evidence type="ECO:0000256" key="1">
    <source>
        <dbReference type="ARBA" id="ARBA00023125"/>
    </source>
</evidence>
<dbReference type="InterPro" id="IPR011010">
    <property type="entry name" value="DNA_brk_join_enz"/>
</dbReference>
<dbReference type="SUPFAM" id="SSF47823">
    <property type="entry name" value="lambda integrase-like, N-terminal domain"/>
    <property type="match status" value="1"/>
</dbReference>
<dbReference type="Proteomes" id="UP000813824">
    <property type="component" value="Unassembled WGS sequence"/>
</dbReference>
<proteinExistence type="predicted"/>